<organism evidence="3">
    <name type="scientific">Cladocopium goreaui</name>
    <dbReference type="NCBI Taxonomy" id="2562237"/>
    <lineage>
        <taxon>Eukaryota</taxon>
        <taxon>Sar</taxon>
        <taxon>Alveolata</taxon>
        <taxon>Dinophyceae</taxon>
        <taxon>Suessiales</taxon>
        <taxon>Symbiodiniaceae</taxon>
        <taxon>Cladocopium</taxon>
    </lineage>
</organism>
<dbReference type="Gene3D" id="1.10.418.10">
    <property type="entry name" value="Calponin-like domain"/>
    <property type="match status" value="1"/>
</dbReference>
<dbReference type="SUPFAM" id="SSF47576">
    <property type="entry name" value="Calponin-homology domain, CH-domain"/>
    <property type="match status" value="1"/>
</dbReference>
<dbReference type="PROSITE" id="PS50021">
    <property type="entry name" value="CH"/>
    <property type="match status" value="1"/>
</dbReference>
<proteinExistence type="predicted"/>
<dbReference type="CDD" id="cd00014">
    <property type="entry name" value="CH_SF"/>
    <property type="match status" value="1"/>
</dbReference>
<dbReference type="InterPro" id="IPR036872">
    <property type="entry name" value="CH_dom_sf"/>
</dbReference>
<evidence type="ECO:0000313" key="4">
    <source>
        <dbReference type="EMBL" id="CAL1154631.1"/>
    </source>
</evidence>
<reference evidence="3" key="1">
    <citation type="submission" date="2022-10" db="EMBL/GenBank/DDBJ databases">
        <authorList>
            <person name="Chen Y."/>
            <person name="Dougan E. K."/>
            <person name="Chan C."/>
            <person name="Rhodes N."/>
            <person name="Thang M."/>
        </authorList>
    </citation>
    <scope>NUCLEOTIDE SEQUENCE</scope>
</reference>
<dbReference type="EMBL" id="CAMXCT030002903">
    <property type="protein sequence ID" value="CAL4788568.1"/>
    <property type="molecule type" value="Genomic_DNA"/>
</dbReference>
<keyword evidence="6" id="KW-1185">Reference proteome</keyword>
<dbReference type="EMBL" id="CAMXCT010002903">
    <property type="protein sequence ID" value="CAI4001256.1"/>
    <property type="molecule type" value="Genomic_DNA"/>
</dbReference>
<reference evidence="4" key="2">
    <citation type="submission" date="2024-04" db="EMBL/GenBank/DDBJ databases">
        <authorList>
            <person name="Chen Y."/>
            <person name="Shah S."/>
            <person name="Dougan E. K."/>
            <person name="Thang M."/>
            <person name="Chan C."/>
        </authorList>
    </citation>
    <scope>NUCLEOTIDE SEQUENCE [LARGE SCALE GENOMIC DNA]</scope>
</reference>
<evidence type="ECO:0000313" key="5">
    <source>
        <dbReference type="EMBL" id="CAL4788568.1"/>
    </source>
</evidence>
<evidence type="ECO:0000313" key="6">
    <source>
        <dbReference type="Proteomes" id="UP001152797"/>
    </source>
</evidence>
<gene>
    <name evidence="3" type="ORF">C1SCF055_LOCUS27313</name>
</gene>
<protein>
    <submittedName>
        <fullName evidence="5">Calponin-homology (CH) domain-containing protein</fullName>
    </submittedName>
</protein>
<dbReference type="SMART" id="SM00033">
    <property type="entry name" value="CH"/>
    <property type="match status" value="1"/>
</dbReference>
<evidence type="ECO:0000259" key="2">
    <source>
        <dbReference type="PROSITE" id="PS50021"/>
    </source>
</evidence>
<feature type="compositionally biased region" description="Low complexity" evidence="1">
    <location>
        <begin position="32"/>
        <end position="47"/>
    </location>
</feature>
<sequence>MIGEAKEFVSTAGSSGIQGVAITGQRLEESRASTADSAGPEAAAPASWTPVEESNFFEDLKTGLVLCKVVERLVPGVDLTTKGIYQKPRTRATCVANIDKALSVAWRTGVNATNMCSAEDIYDCKVTAATRCVSEIFEALQMRVREVRTRSREMLVSMNARLSPIGCALSKATLTGNCEALVDDFADCTKIMALLVSAGKASVEDLLSLAHRDQTGRLHGAELDTVLEENGRILSQVLEANGCPILLAEKEFARPPAPSPDTLLLQLHFIWRVTLGTPPSPSPDLAALAGAFSTQL</sequence>
<name>A0A9P1G6C1_9DINO</name>
<feature type="region of interest" description="Disordered" evidence="1">
    <location>
        <begin position="28"/>
        <end position="47"/>
    </location>
</feature>
<comment type="caution">
    <text evidence="3">The sequence shown here is derived from an EMBL/GenBank/DDBJ whole genome shotgun (WGS) entry which is preliminary data.</text>
</comment>
<dbReference type="Pfam" id="PF00307">
    <property type="entry name" value="CH"/>
    <property type="match status" value="1"/>
</dbReference>
<dbReference type="InterPro" id="IPR001715">
    <property type="entry name" value="CH_dom"/>
</dbReference>
<accession>A0A9P1G6C1</accession>
<evidence type="ECO:0000313" key="3">
    <source>
        <dbReference type="EMBL" id="CAI4001256.1"/>
    </source>
</evidence>
<dbReference type="OrthoDB" id="21595at2759"/>
<evidence type="ECO:0000256" key="1">
    <source>
        <dbReference type="SAM" id="MobiDB-lite"/>
    </source>
</evidence>
<dbReference type="AlphaFoldDB" id="A0A9P1G6C1"/>
<feature type="domain" description="Calponin-homology (CH)" evidence="2">
    <location>
        <begin position="25"/>
        <end position="141"/>
    </location>
</feature>
<dbReference type="Proteomes" id="UP001152797">
    <property type="component" value="Unassembled WGS sequence"/>
</dbReference>
<dbReference type="EMBL" id="CAMXCT020002903">
    <property type="protein sequence ID" value="CAL1154631.1"/>
    <property type="molecule type" value="Genomic_DNA"/>
</dbReference>